<evidence type="ECO:0000259" key="7">
    <source>
        <dbReference type="Pfam" id="PF02872"/>
    </source>
</evidence>
<keyword evidence="2" id="KW-0479">Metal-binding</keyword>
<keyword evidence="5" id="KW-0378">Hydrolase</keyword>
<comment type="caution">
    <text evidence="8">The sequence shown here is derived from an EMBL/GenBank/DDBJ whole genome shotgun (WGS) entry which is preliminary data.</text>
</comment>
<dbReference type="Proteomes" id="UP001500604">
    <property type="component" value="Unassembled WGS sequence"/>
</dbReference>
<dbReference type="CDD" id="cd07410">
    <property type="entry name" value="MPP_CpdB_N"/>
    <property type="match status" value="1"/>
</dbReference>
<dbReference type="InterPro" id="IPR029052">
    <property type="entry name" value="Metallo-depent_PP-like"/>
</dbReference>
<protein>
    <submittedName>
        <fullName evidence="8">2',3'-cyclic-nucleotide 2'-phosphodiesterase</fullName>
    </submittedName>
</protein>
<dbReference type="PRINTS" id="PR01607">
    <property type="entry name" value="APYRASEFAMLY"/>
</dbReference>
<proteinExistence type="inferred from homology"/>
<dbReference type="Pfam" id="PF00149">
    <property type="entry name" value="Metallophos"/>
    <property type="match status" value="1"/>
</dbReference>
<keyword evidence="3 5" id="KW-0732">Signal</keyword>
<dbReference type="Gene3D" id="3.90.780.10">
    <property type="entry name" value="5'-Nucleotidase, C-terminal domain"/>
    <property type="match status" value="1"/>
</dbReference>
<dbReference type="InterPro" id="IPR006179">
    <property type="entry name" value="5_nucleotidase/apyrase"/>
</dbReference>
<feature type="domain" description="Calcineurin-like phosphoesterase" evidence="6">
    <location>
        <begin position="24"/>
        <end position="260"/>
    </location>
</feature>
<evidence type="ECO:0000313" key="8">
    <source>
        <dbReference type="EMBL" id="GAA4651230.1"/>
    </source>
</evidence>
<dbReference type="NCBIfam" id="TIGR01390">
    <property type="entry name" value="CycNucDiestase"/>
    <property type="match status" value="1"/>
</dbReference>
<reference evidence="9" key="1">
    <citation type="journal article" date="2019" name="Int. J. Syst. Evol. Microbiol.">
        <title>The Global Catalogue of Microorganisms (GCM) 10K type strain sequencing project: providing services to taxonomists for standard genome sequencing and annotation.</title>
        <authorList>
            <consortium name="The Broad Institute Genomics Platform"/>
            <consortium name="The Broad Institute Genome Sequencing Center for Infectious Disease"/>
            <person name="Wu L."/>
            <person name="Ma J."/>
        </authorList>
    </citation>
    <scope>NUCLEOTIDE SEQUENCE [LARGE SCALE GENOMIC DNA]</scope>
    <source>
        <strain evidence="9">JCM 17805</strain>
    </source>
</reference>
<dbReference type="PANTHER" id="PTHR11575">
    <property type="entry name" value="5'-NUCLEOTIDASE-RELATED"/>
    <property type="match status" value="1"/>
</dbReference>
<evidence type="ECO:0000256" key="3">
    <source>
        <dbReference type="ARBA" id="ARBA00022729"/>
    </source>
</evidence>
<dbReference type="Pfam" id="PF02872">
    <property type="entry name" value="5_nucleotid_C"/>
    <property type="match status" value="1"/>
</dbReference>
<evidence type="ECO:0000313" key="9">
    <source>
        <dbReference type="Proteomes" id="UP001500604"/>
    </source>
</evidence>
<dbReference type="InterPro" id="IPR041827">
    <property type="entry name" value="CpdB_N"/>
</dbReference>
<keyword evidence="9" id="KW-1185">Reference proteome</keyword>
<evidence type="ECO:0000256" key="5">
    <source>
        <dbReference type="RuleBase" id="RU362119"/>
    </source>
</evidence>
<evidence type="ECO:0000259" key="6">
    <source>
        <dbReference type="Pfam" id="PF00149"/>
    </source>
</evidence>
<dbReference type="Gene3D" id="3.60.21.10">
    <property type="match status" value="1"/>
</dbReference>
<dbReference type="InterPro" id="IPR036907">
    <property type="entry name" value="5'-Nucleotdase_C_sf"/>
</dbReference>
<accession>A0ABP8V860</accession>
<gene>
    <name evidence="8" type="primary">cpdB</name>
    <name evidence="8" type="ORF">GCM10023116_35130</name>
</gene>
<dbReference type="InterPro" id="IPR006294">
    <property type="entry name" value="Cyc_nuc_PDE_nucleotidase"/>
</dbReference>
<keyword evidence="4 5" id="KW-0547">Nucleotide-binding</keyword>
<dbReference type="RefSeq" id="WP_345197582.1">
    <property type="nucleotide sequence ID" value="NZ_BAABFL010000443.1"/>
</dbReference>
<feature type="domain" description="5'-Nucleotidase C-terminal" evidence="7">
    <location>
        <begin position="369"/>
        <end position="547"/>
    </location>
</feature>
<dbReference type="PANTHER" id="PTHR11575:SF6">
    <property type="entry name" value="2',3'-CYCLIC-NUCLEOTIDE 2'-PHOSPHODIESTERASE_3'-NUCLEOTIDASE"/>
    <property type="match status" value="1"/>
</dbReference>
<dbReference type="InterPro" id="IPR004843">
    <property type="entry name" value="Calcineurin-like_PHP"/>
</dbReference>
<evidence type="ECO:0000256" key="2">
    <source>
        <dbReference type="ARBA" id="ARBA00022723"/>
    </source>
</evidence>
<feature type="signal peptide" evidence="5">
    <location>
        <begin position="1"/>
        <end position="19"/>
    </location>
</feature>
<sequence>MLRTLILLVTGFLLMTAQAATLQLRVLETTDLHVNIMDFDYYKDRPMDQYGLVRGATLIRQARDEVANSLLVDNGDLLQGSPMGDYAVSQSGEEGWVHPVYKAMNRMQYDVANLGNHDFNYGLDYLRKAIQGAGFPVISANVLDAATGDHVFKPYLIKPCVFTDTAGNQQSLNVGFIGFLPPQIMRWDREHLEGRVTARDIAETATTLVPKMRAEGTDIVIALSHSGFDSEPHEPMAEQAVNGLSQVPGIDAIVMGHAHKVFPGPVFENDIGVDIKRGTINGVPAVMPGFWGNHIGVIDLTLEKHASGWHVVDSHSEARPLTGPDHKPLVEADTELVAALAEDHEGTRAFVGRAIGEACSEIYSYLALIQDDPSIQIVNDAQIDYVRRAVSDNDALNGLPILAVSAPFKAGGQRDPANYTEVEKGKLSFRNAVDLYPFPNTLVVLKITGAELKEWLECAAGQFNQIDPSSHEPQMLIDNHFPNHNFDVIDGVEYQIDVTQPARYDDHCRLIHPETERIKALAWQGQPVNPGQHFLVAANNYRAYGGKFAGTGAESVVFASPEENREILADYIERQTREQGVVRAAADHNWQLAPITNPALDLRFETSPSTKAARFIEAHARHGMTFLHENDDGFAVYRVAFH</sequence>
<dbReference type="InterPro" id="IPR008334">
    <property type="entry name" value="5'-Nucleotdase_C"/>
</dbReference>
<evidence type="ECO:0000256" key="1">
    <source>
        <dbReference type="ARBA" id="ARBA00006654"/>
    </source>
</evidence>
<dbReference type="SUPFAM" id="SSF56300">
    <property type="entry name" value="Metallo-dependent phosphatases"/>
    <property type="match status" value="1"/>
</dbReference>
<dbReference type="SUPFAM" id="SSF55816">
    <property type="entry name" value="5'-nucleotidase (syn. UDP-sugar hydrolase), C-terminal domain"/>
    <property type="match status" value="1"/>
</dbReference>
<name>A0ABP8V860_9GAMM</name>
<dbReference type="NCBIfam" id="NF006938">
    <property type="entry name" value="PRK09420.1"/>
    <property type="match status" value="1"/>
</dbReference>
<feature type="chain" id="PRO_5044982523" evidence="5">
    <location>
        <begin position="20"/>
        <end position="642"/>
    </location>
</feature>
<comment type="similarity">
    <text evidence="1 5">Belongs to the 5'-nucleotidase family.</text>
</comment>
<evidence type="ECO:0000256" key="4">
    <source>
        <dbReference type="ARBA" id="ARBA00022741"/>
    </source>
</evidence>
<dbReference type="EMBL" id="BAABFL010000443">
    <property type="protein sequence ID" value="GAA4651230.1"/>
    <property type="molecule type" value="Genomic_DNA"/>
</dbReference>
<organism evidence="8 9">
    <name type="scientific">Kistimonas scapharcae</name>
    <dbReference type="NCBI Taxonomy" id="1036133"/>
    <lineage>
        <taxon>Bacteria</taxon>
        <taxon>Pseudomonadati</taxon>
        <taxon>Pseudomonadota</taxon>
        <taxon>Gammaproteobacteria</taxon>
        <taxon>Oceanospirillales</taxon>
        <taxon>Endozoicomonadaceae</taxon>
        <taxon>Kistimonas</taxon>
    </lineage>
</organism>